<sequence length="170" mass="19504">MNHHSDGLRNLEVVDQYRSLADGYLFVAIKACEILVADPSQVTYSRCSACYFNARLSVELFLKALIHKQQGSVDVSHHIEKLRDRVLILYPELTDIWDIPFCTEFLGFYDLQKAQDRFLKDYPIDQVLRYPTNKSGSVWSGVMIIEPGTFLQFLTKIQSDFLKVSSSVFG</sequence>
<dbReference type="RefSeq" id="WP_135281872.1">
    <property type="nucleotide sequence ID" value="NZ_SRIO01000009.1"/>
</dbReference>
<reference evidence="1 2" key="1">
    <citation type="journal article" date="2019" name="ISME J.">
        <title>Candidatus Macondimonas diazotrophica, a novel gammaproteobacterial genus dominating crude-oil-contaminated coastal sediments.</title>
        <authorList>
            <person name="Karthikeyan S."/>
            <person name="Konstantinidis K."/>
        </authorList>
    </citation>
    <scope>NUCLEOTIDE SEQUENCE [LARGE SCALE GENOMIC DNA]</scope>
    <source>
        <strain evidence="1 2">KTK01</strain>
    </source>
</reference>
<dbReference type="OrthoDB" id="5805332at2"/>
<dbReference type="Proteomes" id="UP000297890">
    <property type="component" value="Unassembled WGS sequence"/>
</dbReference>
<comment type="caution">
    <text evidence="1">The sequence shown here is derived from an EMBL/GenBank/DDBJ whole genome shotgun (WGS) entry which is preliminary data.</text>
</comment>
<dbReference type="Gene3D" id="1.20.120.330">
    <property type="entry name" value="Nucleotidyltransferases domain 2"/>
    <property type="match status" value="1"/>
</dbReference>
<evidence type="ECO:0008006" key="3">
    <source>
        <dbReference type="Google" id="ProtNLM"/>
    </source>
</evidence>
<dbReference type="EMBL" id="SRIO01000009">
    <property type="protein sequence ID" value="TFZ82397.1"/>
    <property type="molecule type" value="Genomic_DNA"/>
</dbReference>
<evidence type="ECO:0000313" key="1">
    <source>
        <dbReference type="EMBL" id="TFZ82397.1"/>
    </source>
</evidence>
<keyword evidence="2" id="KW-1185">Reference proteome</keyword>
<proteinExistence type="predicted"/>
<gene>
    <name evidence="1" type="ORF">E4680_07905</name>
</gene>
<protein>
    <recommendedName>
        <fullName evidence="3">HEPN domain-containing protein</fullName>
    </recommendedName>
</protein>
<accession>A0A4Z0F7T7</accession>
<organism evidence="1 2">
    <name type="scientific">Candidatus Macondimonas diazotrophica</name>
    <dbReference type="NCBI Taxonomy" id="2305248"/>
    <lineage>
        <taxon>Bacteria</taxon>
        <taxon>Pseudomonadati</taxon>
        <taxon>Pseudomonadota</taxon>
        <taxon>Gammaproteobacteria</taxon>
        <taxon>Chromatiales</taxon>
        <taxon>Ectothiorhodospiraceae</taxon>
        <taxon>Candidatus Macondimonas</taxon>
    </lineage>
</organism>
<name>A0A4Z0F7T7_9GAMM</name>
<evidence type="ECO:0000313" key="2">
    <source>
        <dbReference type="Proteomes" id="UP000297890"/>
    </source>
</evidence>
<dbReference type="AlphaFoldDB" id="A0A4Z0F7T7"/>